<reference evidence="2 3" key="1">
    <citation type="submission" date="2014-02" db="EMBL/GenBank/DDBJ databases">
        <authorList>
            <person name="Genoscope - CEA"/>
        </authorList>
    </citation>
    <scope>NUCLEOTIDE SEQUENCE [LARGE SCALE GENOMIC DNA]</scope>
    <source>
        <strain evidence="2 3">PCC 8005</strain>
    </source>
</reference>
<accession>A0A9P1KK99</accession>
<dbReference type="EMBL" id="FO818640">
    <property type="protein sequence ID" value="CDM97187.1"/>
    <property type="molecule type" value="Genomic_DNA"/>
</dbReference>
<proteinExistence type="predicted"/>
<feature type="transmembrane region" description="Helical" evidence="1">
    <location>
        <begin position="66"/>
        <end position="87"/>
    </location>
</feature>
<keyword evidence="1" id="KW-1133">Transmembrane helix</keyword>
<sequence>MILNGCPGGCNRLTVDHQGEVTMRGSNRDRIRYDRTEIEGKNIHIHVDLNSDPRYRYDYDYESQGLGSVGFLFLLLTALVIFVGSYGGPDTYAVPDFDLSPILRQSTSK</sequence>
<organism evidence="2 3">
    <name type="scientific">Limnospira indica PCC 8005</name>
    <dbReference type="NCBI Taxonomy" id="376219"/>
    <lineage>
        <taxon>Bacteria</taxon>
        <taxon>Bacillati</taxon>
        <taxon>Cyanobacteriota</taxon>
        <taxon>Cyanophyceae</taxon>
        <taxon>Oscillatoriophycideae</taxon>
        <taxon>Oscillatoriales</taxon>
        <taxon>Sirenicapillariaceae</taxon>
        <taxon>Limnospira</taxon>
    </lineage>
</organism>
<dbReference type="AlphaFoldDB" id="A0A9P1KK99"/>
<evidence type="ECO:0000256" key="1">
    <source>
        <dbReference type="SAM" id="Phobius"/>
    </source>
</evidence>
<dbReference type="Proteomes" id="UP000032946">
    <property type="component" value="Chromosome"/>
</dbReference>
<evidence type="ECO:0000313" key="3">
    <source>
        <dbReference type="Proteomes" id="UP000032946"/>
    </source>
</evidence>
<evidence type="ECO:0000313" key="2">
    <source>
        <dbReference type="EMBL" id="CDM97187.1"/>
    </source>
</evidence>
<gene>
    <name evidence="2" type="ORF">ARTHRO_50155</name>
</gene>
<name>A0A9P1KK99_9CYAN</name>
<protein>
    <submittedName>
        <fullName evidence="2">Uncharacterized protein</fullName>
    </submittedName>
</protein>
<keyword evidence="1" id="KW-0812">Transmembrane</keyword>
<keyword evidence="1" id="KW-0472">Membrane</keyword>
<keyword evidence="3" id="KW-1185">Reference proteome</keyword>